<dbReference type="PROSITE" id="PS50975">
    <property type="entry name" value="ATP_GRASP"/>
    <property type="match status" value="1"/>
</dbReference>
<keyword evidence="1" id="KW-0067">ATP-binding</keyword>
<dbReference type="GO" id="GO:0046872">
    <property type="term" value="F:metal ion binding"/>
    <property type="evidence" value="ECO:0007669"/>
    <property type="project" value="InterPro"/>
</dbReference>
<sequence length="281" mass="29938">MPESTRVLWTIDLDDPLSTAPDRAGAEAAGLARAAQHRLPVLPGFVIPAQCVALDGRAPCEDAAPRTRPYVNTHDLREAWARLSHDGARPLVLRPSPAREDGADPSSAMEARDWSAFIKAAMAVAASAEPGTAVLVQPRLDAEVAGLVLGADPVSGRTDRTVVSAVPGDSRYTLTRRGHVINVDRGGDTPAAGAPLTPSRLRTLARMAARAASVLGGPQEIEFAFDRDGRPWLLHSRRLPADLGECATGPECCTLQATSSAFRRMRRGRLHLPRPGHLSAR</sequence>
<dbReference type="Gene3D" id="3.30.470.20">
    <property type="entry name" value="ATP-grasp fold, B domain"/>
    <property type="match status" value="1"/>
</dbReference>
<accession>A0A7K1KUH3</accession>
<protein>
    <recommendedName>
        <fullName evidence="2">ATP-grasp domain-containing protein</fullName>
    </recommendedName>
</protein>
<dbReference type="SUPFAM" id="SSF56059">
    <property type="entry name" value="Glutathione synthetase ATP-binding domain-like"/>
    <property type="match status" value="1"/>
</dbReference>
<comment type="caution">
    <text evidence="3">The sequence shown here is derived from an EMBL/GenBank/DDBJ whole genome shotgun (WGS) entry which is preliminary data.</text>
</comment>
<dbReference type="RefSeq" id="WP_156214691.1">
    <property type="nucleotide sequence ID" value="NZ_WOFH01000001.1"/>
</dbReference>
<dbReference type="Proteomes" id="UP000432015">
    <property type="component" value="Unassembled WGS sequence"/>
</dbReference>
<proteinExistence type="predicted"/>
<name>A0A7K1KUH3_9ACTN</name>
<feature type="domain" description="ATP-grasp" evidence="2">
    <location>
        <begin position="57"/>
        <end position="266"/>
    </location>
</feature>
<gene>
    <name evidence="3" type="ORF">GNZ18_04290</name>
</gene>
<dbReference type="GO" id="GO:0005524">
    <property type="term" value="F:ATP binding"/>
    <property type="evidence" value="ECO:0007669"/>
    <property type="project" value="UniProtKB-UniRule"/>
</dbReference>
<evidence type="ECO:0000313" key="4">
    <source>
        <dbReference type="Proteomes" id="UP000432015"/>
    </source>
</evidence>
<dbReference type="AlphaFoldDB" id="A0A7K1KUH3"/>
<dbReference type="EMBL" id="WOFH01000001">
    <property type="protein sequence ID" value="MUN35820.1"/>
    <property type="molecule type" value="Genomic_DNA"/>
</dbReference>
<keyword evidence="1" id="KW-0547">Nucleotide-binding</keyword>
<reference evidence="3 4" key="1">
    <citation type="submission" date="2019-11" db="EMBL/GenBank/DDBJ databases">
        <authorList>
            <person name="Cao P."/>
        </authorList>
    </citation>
    <scope>NUCLEOTIDE SEQUENCE [LARGE SCALE GENOMIC DNA]</scope>
    <source>
        <strain evidence="3 4">NEAU-AAG5</strain>
    </source>
</reference>
<evidence type="ECO:0000259" key="2">
    <source>
        <dbReference type="PROSITE" id="PS50975"/>
    </source>
</evidence>
<organism evidence="3 4">
    <name type="scientific">Actinomadura litoris</name>
    <dbReference type="NCBI Taxonomy" id="2678616"/>
    <lineage>
        <taxon>Bacteria</taxon>
        <taxon>Bacillati</taxon>
        <taxon>Actinomycetota</taxon>
        <taxon>Actinomycetes</taxon>
        <taxon>Streptosporangiales</taxon>
        <taxon>Thermomonosporaceae</taxon>
        <taxon>Actinomadura</taxon>
    </lineage>
</organism>
<evidence type="ECO:0000256" key="1">
    <source>
        <dbReference type="PROSITE-ProRule" id="PRU00409"/>
    </source>
</evidence>
<evidence type="ECO:0000313" key="3">
    <source>
        <dbReference type="EMBL" id="MUN35820.1"/>
    </source>
</evidence>
<dbReference type="InterPro" id="IPR011761">
    <property type="entry name" value="ATP-grasp"/>
</dbReference>
<keyword evidence="4" id="KW-1185">Reference proteome</keyword>